<evidence type="ECO:0000313" key="2">
    <source>
        <dbReference type="Proteomes" id="UP000189704"/>
    </source>
</evidence>
<dbReference type="OrthoDB" id="9837512at2759"/>
<proteinExistence type="predicted"/>
<accession>A0A1U7UMS0</accession>
<dbReference type="Pfam" id="PF17821">
    <property type="entry name" value="DUF5583"/>
    <property type="match status" value="1"/>
</dbReference>
<dbReference type="RefSeq" id="XP_008071490.1">
    <property type="nucleotide sequence ID" value="XM_008073299.1"/>
</dbReference>
<dbReference type="GeneID" id="103275898"/>
<dbReference type="KEGG" id="csyr:103275898"/>
<dbReference type="Proteomes" id="UP000189704">
    <property type="component" value="Unplaced"/>
</dbReference>
<feature type="region of interest" description="Disordered" evidence="1">
    <location>
        <begin position="114"/>
        <end position="133"/>
    </location>
</feature>
<protein>
    <submittedName>
        <fullName evidence="3">LOW QUALITY PROTEIN: uncharacterized protein C2orf91 homolog</fullName>
    </submittedName>
</protein>
<organism evidence="2 3">
    <name type="scientific">Carlito syrichta</name>
    <name type="common">Philippine tarsier</name>
    <name type="synonym">Tarsius syrichta</name>
    <dbReference type="NCBI Taxonomy" id="1868482"/>
    <lineage>
        <taxon>Eukaryota</taxon>
        <taxon>Metazoa</taxon>
        <taxon>Chordata</taxon>
        <taxon>Craniata</taxon>
        <taxon>Vertebrata</taxon>
        <taxon>Euteleostomi</taxon>
        <taxon>Mammalia</taxon>
        <taxon>Eutheria</taxon>
        <taxon>Euarchontoglires</taxon>
        <taxon>Primates</taxon>
        <taxon>Haplorrhini</taxon>
        <taxon>Tarsiiformes</taxon>
        <taxon>Tarsiidae</taxon>
        <taxon>Carlito</taxon>
    </lineage>
</organism>
<dbReference type="InterPro" id="IPR040735">
    <property type="entry name" value="DUF5583"/>
</dbReference>
<dbReference type="AlphaFoldDB" id="A0A1U7UMS0"/>
<evidence type="ECO:0000313" key="3">
    <source>
        <dbReference type="RefSeq" id="XP_008071490.1"/>
    </source>
</evidence>
<feature type="compositionally biased region" description="Polar residues" evidence="1">
    <location>
        <begin position="114"/>
        <end position="131"/>
    </location>
</feature>
<dbReference type="CTD" id="400950"/>
<feature type="non-terminal residue" evidence="3">
    <location>
        <position position="161"/>
    </location>
</feature>
<reference evidence="3" key="1">
    <citation type="submission" date="2025-08" db="UniProtKB">
        <authorList>
            <consortium name="RefSeq"/>
        </authorList>
    </citation>
    <scope>IDENTIFICATION</scope>
</reference>
<gene>
    <name evidence="3" type="primary">CUNH2orf91</name>
</gene>
<sequence>MELASRVSTIPTNAARCLPYCPEKKDKNNVYKQPALICCEDVQTIFFAWSWRALSIPSQTLPLTHGPEDQILQWRETCRQGTALQVPFGFLRHVRDTSQLVTNKVHKKASVVQLPQKQGTDQSRRGTTSAVTRAKMRYPESESSAVYLWSYLWNSSKGPYL</sequence>
<name>A0A1U7UMS0_CARSF</name>
<evidence type="ECO:0000256" key="1">
    <source>
        <dbReference type="SAM" id="MobiDB-lite"/>
    </source>
</evidence>
<keyword evidence="2" id="KW-1185">Reference proteome</keyword>